<keyword evidence="7 12" id="KW-0326">Glycosidase</keyword>
<dbReference type="PRINTS" id="PR00131">
    <property type="entry name" value="GLHYDRLASE1"/>
</dbReference>
<evidence type="ECO:0000256" key="3">
    <source>
        <dbReference type="ARBA" id="ARBA00012744"/>
    </source>
</evidence>
<evidence type="ECO:0000256" key="4">
    <source>
        <dbReference type="ARBA" id="ARBA00022801"/>
    </source>
</evidence>
<keyword evidence="5" id="KW-0136">Cellulose degradation</keyword>
<keyword evidence="14" id="KW-1185">Reference proteome</keyword>
<dbReference type="EC" id="3.2.1.21" evidence="3 12"/>
<evidence type="ECO:0000256" key="7">
    <source>
        <dbReference type="ARBA" id="ARBA00023295"/>
    </source>
</evidence>
<evidence type="ECO:0000256" key="12">
    <source>
        <dbReference type="RuleBase" id="RU361175"/>
    </source>
</evidence>
<feature type="binding site" evidence="10">
    <location>
        <begin position="422"/>
        <end position="423"/>
    </location>
    <ligand>
        <name>substrate</name>
    </ligand>
</feature>
<gene>
    <name evidence="13" type="primary">bglB</name>
    <name evidence="13" type="ORF">AAW51_1070</name>
</gene>
<dbReference type="STRING" id="413882.AAW51_1070"/>
<dbReference type="InterPro" id="IPR017736">
    <property type="entry name" value="Glyco_hydro_1_beta-glucosidase"/>
</dbReference>
<keyword evidence="6" id="KW-0119">Carbohydrate metabolism</keyword>
<name>A0A0G3BK76_9BURK</name>
<dbReference type="PROSITE" id="PS00572">
    <property type="entry name" value="GLYCOSYL_HYDROL_F1_1"/>
    <property type="match status" value="1"/>
</dbReference>
<evidence type="ECO:0000256" key="2">
    <source>
        <dbReference type="ARBA" id="ARBA00010838"/>
    </source>
</evidence>
<keyword evidence="4 12" id="KW-0378">Hydrolase</keyword>
<feature type="binding site" evidence="10">
    <location>
        <position position="415"/>
    </location>
    <ligand>
        <name>substrate</name>
    </ligand>
</feature>
<dbReference type="Proteomes" id="UP000035352">
    <property type="component" value="Chromosome"/>
</dbReference>
<evidence type="ECO:0000256" key="9">
    <source>
        <dbReference type="PIRSR" id="PIRSR617736-1"/>
    </source>
</evidence>
<dbReference type="PROSITE" id="PS00653">
    <property type="entry name" value="GLYCOSYL_HYDROL_F1_2"/>
    <property type="match status" value="1"/>
</dbReference>
<dbReference type="GO" id="GO:0030245">
    <property type="term" value="P:cellulose catabolic process"/>
    <property type="evidence" value="ECO:0007669"/>
    <property type="project" value="UniProtKB-KW"/>
</dbReference>
<dbReference type="InterPro" id="IPR018120">
    <property type="entry name" value="Glyco_hydro_1_AS"/>
</dbReference>
<feature type="binding site" evidence="10">
    <location>
        <position position="296"/>
    </location>
    <ligand>
        <name>substrate</name>
    </ligand>
</feature>
<dbReference type="OrthoDB" id="9765195at2"/>
<reference evidence="13 14" key="1">
    <citation type="submission" date="2015-05" db="EMBL/GenBank/DDBJ databases">
        <authorList>
            <person name="Tang B."/>
            <person name="Yu Y."/>
        </authorList>
    </citation>
    <scope>NUCLEOTIDE SEQUENCE [LARGE SCALE GENOMIC DNA]</scope>
    <source>
        <strain evidence="13 14">DSM 7029</strain>
    </source>
</reference>
<proteinExistence type="inferred from homology"/>
<dbReference type="PANTHER" id="PTHR10353:SF36">
    <property type="entry name" value="LP05116P"/>
    <property type="match status" value="1"/>
</dbReference>
<dbReference type="PATRIC" id="fig|413882.6.peg.1128"/>
<evidence type="ECO:0000256" key="10">
    <source>
        <dbReference type="PIRSR" id="PIRSR617736-2"/>
    </source>
</evidence>
<feature type="binding site" evidence="10">
    <location>
        <position position="165"/>
    </location>
    <ligand>
        <name>substrate</name>
    </ligand>
</feature>
<evidence type="ECO:0000256" key="11">
    <source>
        <dbReference type="PROSITE-ProRule" id="PRU10055"/>
    </source>
</evidence>
<dbReference type="SUPFAM" id="SSF51445">
    <property type="entry name" value="(Trans)glycosidases"/>
    <property type="match status" value="1"/>
</dbReference>
<dbReference type="FunFam" id="3.20.20.80:FF:000004">
    <property type="entry name" value="Beta-glucosidase 6-phospho-beta-glucosidase"/>
    <property type="match status" value="1"/>
</dbReference>
<dbReference type="InterPro" id="IPR033132">
    <property type="entry name" value="GH_1_N_CS"/>
</dbReference>
<evidence type="ECO:0000313" key="14">
    <source>
        <dbReference type="Proteomes" id="UP000035352"/>
    </source>
</evidence>
<evidence type="ECO:0000256" key="6">
    <source>
        <dbReference type="ARBA" id="ARBA00023277"/>
    </source>
</evidence>
<sequence>MSLLKFPSGFLWGAATSSYQVEGAHDEDGRSPSIWDTFSRQPGRVREAHNGDVACDSYHRIDEDVALLKALGAKTYRFSVAWPRVVPTGRGAVNEKGLDYYRRLVDALIAADIEPMLTLYHWDLPQCLQDQGGWQVRQTAHDFVAYAEAVFKALAGRVRLWITMNEPWCIANLSHQMGEHAPGLRDHQAAVSAAHHVLLAHGLAVRKFRELGLPGEIGMAPNVDWREPYSQRQEDLDACRRGLEWFNNWYLDPIYRGHYPEEMLQRYAALGVEPPVESGDMEIISSKTDFLGINYYTGSYTRAHDTPTPLQRTGDVTQELAALLNVGSVDVTGFKHTDIGWAHFPEGFYRVLLWLRDRYGNPPVYITENGACYNDEPDADGRVRDGRRIAYYEHHLIALHRAIRSGCNLKGYTAWSLLDNFEWAWGYTMRFGLVHVDFKTLKRTPKDSFHWLKQVYEANALRPGEAGRLAH</sequence>
<dbReference type="AlphaFoldDB" id="A0A0G3BK76"/>
<comment type="catalytic activity">
    <reaction evidence="1 12">
        <text>Hydrolysis of terminal, non-reducing beta-D-glucosyl residues with release of beta-D-glucose.</text>
        <dbReference type="EC" id="3.2.1.21"/>
    </reaction>
</comment>
<evidence type="ECO:0000313" key="13">
    <source>
        <dbReference type="EMBL" id="AKJ27761.1"/>
    </source>
</evidence>
<dbReference type="InterPro" id="IPR001360">
    <property type="entry name" value="Glyco_hydro_1"/>
</dbReference>
<dbReference type="RefSeq" id="WP_047193771.1">
    <property type="nucleotide sequence ID" value="NZ_CP011371.1"/>
</dbReference>
<dbReference type="InterPro" id="IPR017853">
    <property type="entry name" value="GH"/>
</dbReference>
<accession>A0A0G3BK76</accession>
<comment type="similarity">
    <text evidence="2 12">Belongs to the glycosyl hydrolase 1 family.</text>
</comment>
<dbReference type="NCBIfam" id="TIGR03356">
    <property type="entry name" value="BGL"/>
    <property type="match status" value="1"/>
</dbReference>
<protein>
    <recommendedName>
        <fullName evidence="3 12">Beta-glucosidase</fullName>
        <ecNumber evidence="3 12">3.2.1.21</ecNumber>
    </recommendedName>
</protein>
<dbReference type="PANTHER" id="PTHR10353">
    <property type="entry name" value="GLYCOSYL HYDROLASE"/>
    <property type="match status" value="1"/>
</dbReference>
<feature type="active site" description="Nucleophile" evidence="9 11">
    <location>
        <position position="368"/>
    </location>
</feature>
<dbReference type="Pfam" id="PF00232">
    <property type="entry name" value="Glyco_hydro_1"/>
    <property type="match status" value="1"/>
</dbReference>
<dbReference type="EMBL" id="CP011371">
    <property type="protein sequence ID" value="AKJ27761.1"/>
    <property type="molecule type" value="Genomic_DNA"/>
</dbReference>
<dbReference type="GO" id="GO:0008422">
    <property type="term" value="F:beta-glucosidase activity"/>
    <property type="evidence" value="ECO:0007669"/>
    <property type="project" value="UniProtKB-EC"/>
</dbReference>
<evidence type="ECO:0000256" key="8">
    <source>
        <dbReference type="ARBA" id="ARBA00023326"/>
    </source>
</evidence>
<evidence type="ECO:0000256" key="5">
    <source>
        <dbReference type="ARBA" id="ARBA00023001"/>
    </source>
</evidence>
<dbReference type="KEGG" id="pbh:AAW51_1070"/>
<feature type="binding site" evidence="10">
    <location>
        <position position="20"/>
    </location>
    <ligand>
        <name>substrate</name>
    </ligand>
</feature>
<keyword evidence="8" id="KW-0624">Polysaccharide degradation</keyword>
<evidence type="ECO:0000256" key="1">
    <source>
        <dbReference type="ARBA" id="ARBA00000448"/>
    </source>
</evidence>
<feature type="binding site" evidence="10">
    <location>
        <position position="121"/>
    </location>
    <ligand>
        <name>substrate</name>
    </ligand>
</feature>
<feature type="active site" description="Proton donor" evidence="9">
    <location>
        <position position="166"/>
    </location>
</feature>
<organism evidence="13 14">
    <name type="scientific">Caldimonas brevitalea</name>
    <dbReference type="NCBI Taxonomy" id="413882"/>
    <lineage>
        <taxon>Bacteria</taxon>
        <taxon>Pseudomonadati</taxon>
        <taxon>Pseudomonadota</taxon>
        <taxon>Betaproteobacteria</taxon>
        <taxon>Burkholderiales</taxon>
        <taxon>Sphaerotilaceae</taxon>
        <taxon>Caldimonas</taxon>
    </lineage>
</organism>
<dbReference type="Gene3D" id="3.20.20.80">
    <property type="entry name" value="Glycosidases"/>
    <property type="match status" value="1"/>
</dbReference>